<dbReference type="Gene3D" id="3.40.50.300">
    <property type="entry name" value="P-loop containing nucleotide triphosphate hydrolases"/>
    <property type="match status" value="2"/>
</dbReference>
<dbReference type="Pfam" id="PF13604">
    <property type="entry name" value="AAA_30"/>
    <property type="match status" value="2"/>
</dbReference>
<dbReference type="SUPFAM" id="SSF52540">
    <property type="entry name" value="P-loop containing nucleoside triphosphate hydrolases"/>
    <property type="match status" value="1"/>
</dbReference>
<feature type="compositionally biased region" description="Basic and acidic residues" evidence="2">
    <location>
        <begin position="1142"/>
        <end position="1162"/>
    </location>
</feature>
<dbReference type="Pfam" id="PF08751">
    <property type="entry name" value="TrwC"/>
    <property type="match status" value="1"/>
</dbReference>
<dbReference type="InterPro" id="IPR014862">
    <property type="entry name" value="TrwC"/>
</dbReference>
<dbReference type="Proteomes" id="UP001515641">
    <property type="component" value="Unassembled WGS sequence"/>
</dbReference>
<comment type="caution">
    <text evidence="4">The sequence shown here is derived from an EMBL/GenBank/DDBJ whole genome shotgun (WGS) entry which is preliminary data.</text>
</comment>
<name>A0ABX0L7U1_9NEIS</name>
<sequence>MISYKQIGGGKGAPTSSGAVSYYEAAFVEQGRASNVDNYYANELAFASWQGKTAKLLGMAASGVTRDDFKALLEGKLSNKETGEFFDLSKGAGKNRRLGYDFTVSAPKSVSVVALVGHDQRVIDAHVRANLRTMEWLEKHGAYVRVKDENGQNKLQATGNLIYATVGHETSRSNEPQLHNHNVVIAATFDSEKNKWRSLTNDVLLEIRSQADIVYKSELVRDLKRLGYQIEYDQDGSFEIAGIKKEQLEAFSTRSKEIDALLTSWGINPNTASYEERQKATLASRDQKIELPRDELYKQWHEMAARSGLDLSSIVRKAQSREQAASNNPDKGMDSNLGQSKDEQRDALHWVSWAVEHLSEREQAYRPANIETTALTFSKGDISIDRAEWALARLLKEGVLAETKQTSGEVYVTTAQAIKSELNLLSSIQNGKNSGCVVMKNELEFKEAIASFEERKTVEIGVAYKLSNEQVQSARNILMHEDKYQGIQGDAGTGKTAALEMVYAAAAEKGWTVLGVATSSNAAKELQESSGIPSQTVAGYIFDRENSIKILQAEIAQLRDEISRSSDTKSRFETVQLNASSVSHAYRDKRYTFDLENGDVFSSPDSFRQRIGERILRGSENSIEASRRNLEFPGTGNEVVRARASQVFDDIRGKVGRALTSYDRVETAEAISARAALYSQRNDQGEIIQRDIEKKLAELANLEKTGNREGKQTLLVMDEASLTGVKDTASITMLADMIGARVVFQGDTKQHGSVAAGKAFVQAQKAGMNTSVLKETRRFDNATPQTRQAVMLKSQGKYGPALDSLDRIDVPKDMELAEVVAKRYLEHLKDLQLKNIQAPRVGVVALTNKDRKQINLEIHNELARNGLISDADYNKYHLEDPKLTGAEKNLVNILYKNGVNHFIFHKPYKDIGVKSGDVLRVASLDVATNRVELDLGDGKTRWINPHQYERFSPAKLESRKYSMGDLIEARANIKNAILVDSGEMHKVSNGTKGEIVSIDRDGMSVKWSDGSITKLDNMQSQFVDHGYTHTSFKEQGATNHREIIAVSDTGAKIFNREAADVVLTRAKDNAEIVTTSYKRLRRNADKSVVKTTAIEIENETFVKGRGRELKSIKNINFSGIDNAIDNMKLPQETRQSSLSHHAPSEHNKEQKVVKENGRTLGM</sequence>
<gene>
    <name evidence="4" type="ORF">HA052_21555</name>
</gene>
<feature type="region of interest" description="Disordered" evidence="2">
    <location>
        <begin position="318"/>
        <end position="341"/>
    </location>
</feature>
<feature type="coiled-coil region" evidence="1">
    <location>
        <begin position="541"/>
        <end position="568"/>
    </location>
</feature>
<dbReference type="NCBIfam" id="TIGR02686">
    <property type="entry name" value="relax_trwC"/>
    <property type="match status" value="1"/>
</dbReference>
<keyword evidence="1" id="KW-0175">Coiled coil</keyword>
<dbReference type="InterPro" id="IPR014059">
    <property type="entry name" value="TraI/TrwC_relax"/>
</dbReference>
<reference evidence="4 5" key="1">
    <citation type="submission" date="2020-03" db="EMBL/GenBank/DDBJ databases">
        <title>Draft genome sequence of environmentally isolated cultures.</title>
        <authorList>
            <person name="Wilson H.S."/>
            <person name="De Leon M.E."/>
        </authorList>
    </citation>
    <scope>NUCLEOTIDE SEQUENCE [LARGE SCALE GENOMIC DNA]</scope>
    <source>
        <strain evidence="4 5">HSC-31F16</strain>
    </source>
</reference>
<evidence type="ECO:0000259" key="3">
    <source>
        <dbReference type="Pfam" id="PF08751"/>
    </source>
</evidence>
<evidence type="ECO:0000313" key="4">
    <source>
        <dbReference type="EMBL" id="NHR07780.1"/>
    </source>
</evidence>
<dbReference type="InterPro" id="IPR027417">
    <property type="entry name" value="P-loop_NTPase"/>
</dbReference>
<feature type="region of interest" description="Disordered" evidence="2">
    <location>
        <begin position="1132"/>
        <end position="1162"/>
    </location>
</feature>
<evidence type="ECO:0000256" key="1">
    <source>
        <dbReference type="SAM" id="Coils"/>
    </source>
</evidence>
<protein>
    <submittedName>
        <fullName evidence="4">Relaxase domain-containing protein</fullName>
    </submittedName>
</protein>
<dbReference type="NCBIfam" id="NF041492">
    <property type="entry name" value="MobF"/>
    <property type="match status" value="1"/>
</dbReference>
<accession>A0ABX0L7U1</accession>
<dbReference type="SUPFAM" id="SSF55464">
    <property type="entry name" value="Origin of replication-binding domain, RBD-like"/>
    <property type="match status" value="1"/>
</dbReference>
<dbReference type="RefSeq" id="WP_166453530.1">
    <property type="nucleotide sequence ID" value="NZ_JAAOMA010000042.1"/>
</dbReference>
<evidence type="ECO:0000313" key="5">
    <source>
        <dbReference type="Proteomes" id="UP001515641"/>
    </source>
</evidence>
<dbReference type="EMBL" id="JAAOMA010000042">
    <property type="protein sequence ID" value="NHR07780.1"/>
    <property type="molecule type" value="Genomic_DNA"/>
</dbReference>
<organism evidence="4 5">
    <name type="scientific">Chromobacterium fluminis</name>
    <dbReference type="NCBI Taxonomy" id="3044269"/>
    <lineage>
        <taxon>Bacteria</taxon>
        <taxon>Pseudomonadati</taxon>
        <taxon>Pseudomonadota</taxon>
        <taxon>Betaproteobacteria</taxon>
        <taxon>Neisseriales</taxon>
        <taxon>Chromobacteriaceae</taxon>
        <taxon>Chromobacterium</taxon>
    </lineage>
</organism>
<evidence type="ECO:0000256" key="2">
    <source>
        <dbReference type="SAM" id="MobiDB-lite"/>
    </source>
</evidence>
<feature type="domain" description="TrwC relaxase" evidence="3">
    <location>
        <begin position="18"/>
        <end position="305"/>
    </location>
</feature>
<keyword evidence="5" id="KW-1185">Reference proteome</keyword>
<proteinExistence type="predicted"/>